<dbReference type="Pfam" id="PF02790">
    <property type="entry name" value="COX2_TM"/>
    <property type="match status" value="1"/>
</dbReference>
<dbReference type="GO" id="GO:0009060">
    <property type="term" value="P:aerobic respiration"/>
    <property type="evidence" value="ECO:0007669"/>
    <property type="project" value="UniProtKB-ARBA"/>
</dbReference>
<dbReference type="SUPFAM" id="SSF49503">
    <property type="entry name" value="Cupredoxins"/>
    <property type="match status" value="1"/>
</dbReference>
<gene>
    <name evidence="18" type="ORF">URODEC1_LOCUS122480</name>
</gene>
<dbReference type="AlphaFoldDB" id="A0ABC9H346"/>
<keyword evidence="5 14" id="KW-0812">Transmembrane</keyword>
<evidence type="ECO:0000256" key="11">
    <source>
        <dbReference type="ARBA" id="ARBA00023128"/>
    </source>
</evidence>
<evidence type="ECO:0000256" key="13">
    <source>
        <dbReference type="ARBA" id="ARBA00049512"/>
    </source>
</evidence>
<dbReference type="CDD" id="cd13912">
    <property type="entry name" value="CcO_II_C"/>
    <property type="match status" value="1"/>
</dbReference>
<dbReference type="InterPro" id="IPR008972">
    <property type="entry name" value="Cupredoxin"/>
</dbReference>
<dbReference type="PRINTS" id="PR01166">
    <property type="entry name" value="CYCOXIDASEII"/>
</dbReference>
<dbReference type="FunFam" id="1.10.287.90:FF:000004">
    <property type="entry name" value="Cytochrome c oxidase subunit 2"/>
    <property type="match status" value="1"/>
</dbReference>
<evidence type="ECO:0000313" key="18">
    <source>
        <dbReference type="EMBL" id="CAM0149280.1"/>
    </source>
</evidence>
<comment type="catalytic activity">
    <reaction evidence="13">
        <text>4 Fe(II)-[cytochrome c] + O2 + 8 H(+)(in) = 4 Fe(III)-[cytochrome c] + 2 H2O + 4 H(+)(out)</text>
        <dbReference type="Rhea" id="RHEA:11436"/>
        <dbReference type="Rhea" id="RHEA-COMP:10350"/>
        <dbReference type="Rhea" id="RHEA-COMP:14399"/>
        <dbReference type="ChEBI" id="CHEBI:15377"/>
        <dbReference type="ChEBI" id="CHEBI:15378"/>
        <dbReference type="ChEBI" id="CHEBI:15379"/>
        <dbReference type="ChEBI" id="CHEBI:29033"/>
        <dbReference type="ChEBI" id="CHEBI:29034"/>
        <dbReference type="EC" id="7.1.1.9"/>
    </reaction>
    <physiologicalReaction direction="left-to-right" evidence="13">
        <dbReference type="Rhea" id="RHEA:11437"/>
    </physiologicalReaction>
</comment>
<comment type="cofactor">
    <cofactor evidence="14">
        <name>Cu cation</name>
        <dbReference type="ChEBI" id="CHEBI:23378"/>
    </cofactor>
    <text evidence="14">Binds a copper A center.</text>
</comment>
<evidence type="ECO:0000256" key="12">
    <source>
        <dbReference type="ARBA" id="ARBA00023136"/>
    </source>
</evidence>
<dbReference type="GO" id="GO:0005743">
    <property type="term" value="C:mitochondrial inner membrane"/>
    <property type="evidence" value="ECO:0007669"/>
    <property type="project" value="UniProtKB-SubCell"/>
</dbReference>
<keyword evidence="6 14" id="KW-0479">Metal-binding</keyword>
<protein>
    <recommendedName>
        <fullName evidence="14">Cytochrome c oxidase subunit 2</fullName>
    </recommendedName>
</protein>
<dbReference type="SUPFAM" id="SSF81464">
    <property type="entry name" value="Cytochrome c oxidase subunit II-like, transmembrane region"/>
    <property type="match status" value="1"/>
</dbReference>
<dbReference type="Gene3D" id="2.60.40.420">
    <property type="entry name" value="Cupredoxins - blue copper proteins"/>
    <property type="match status" value="1"/>
</dbReference>
<sequence>MRATSISFWKFVKECSCFSLEKPTPTKIQVSLSLLGWELSFKRWEIPMILRSLECRFLTIALCDAAEPWQLGSQDAATPMMQGIIDLHHDIFFFLILILVFVSRMLVRALWHFNEQTNPIPQRIVHGTTIEIIRTIFPSVIPLFIAIPSFALLYSMDGVLVDPAITIKAIGHQWYRSAPLNEGDLSATKCTGGSRSIWLTGHLPFPSPIPRNAPSIGAYGSILVIAGVAYNFGPKGRPRYLSEWGIPVGNNHGSSCGTTGPREDNLLFLLLLLRFGDGGPTVGKSTHKHLTEGDQRFYSSTEEPFLREARDVVNGGRVGVESFLRGNLQVKFGGRRASTQPYEYSDYNSSDEQSLTFDSYTIPEDDPELGQSRLLEVDNRVVVPAKTHLRMIVTPADVPHSWAVPSSGVKCDAVPGRSNLTSVSVQREGVYYGQCSEICGTNHAFMPIVVEAVTLKDYADWVSNQLILQTN</sequence>
<dbReference type="Proteomes" id="UP001497457">
    <property type="component" value="Unassembled WGS sequence"/>
</dbReference>
<evidence type="ECO:0000256" key="14">
    <source>
        <dbReference type="RuleBase" id="RU000457"/>
    </source>
</evidence>
<evidence type="ECO:0000256" key="15">
    <source>
        <dbReference type="SAM" id="Phobius"/>
    </source>
</evidence>
<dbReference type="GO" id="GO:1902495">
    <property type="term" value="C:transmembrane transporter complex"/>
    <property type="evidence" value="ECO:0007669"/>
    <property type="project" value="UniProtKB-ARBA"/>
</dbReference>
<dbReference type="Pfam" id="PF00116">
    <property type="entry name" value="COX2"/>
    <property type="match status" value="1"/>
</dbReference>
<evidence type="ECO:0000256" key="8">
    <source>
        <dbReference type="ARBA" id="ARBA00022982"/>
    </source>
</evidence>
<dbReference type="Gene3D" id="1.10.287.90">
    <property type="match status" value="1"/>
</dbReference>
<keyword evidence="14" id="KW-0999">Mitochondrion inner membrane</keyword>
<evidence type="ECO:0000256" key="3">
    <source>
        <dbReference type="ARBA" id="ARBA00022448"/>
    </source>
</evidence>
<dbReference type="GO" id="GO:1902494">
    <property type="term" value="C:catalytic complex"/>
    <property type="evidence" value="ECO:0007669"/>
    <property type="project" value="UniProtKB-ARBA"/>
</dbReference>
<comment type="function">
    <text evidence="14">Component of the cytochrome c oxidase, the last enzyme in the mitochondrial electron transport chain which drives oxidative phosphorylation. The respiratory chain contains 3 multisubunit complexes succinate dehydrogenase (complex II, CII), ubiquinol-cytochrome c oxidoreductase (cytochrome b-c1 complex, complex III, CIII) and cytochrome c oxidase (complex IV, CIV), that cooperate to transfer electrons derived from NADH and succinate to molecular oxygen, creating an electrochemical gradient over the inner membrane that drives transmembrane transport and the ATP synthase. Cytochrome c oxidase is the component of the respiratory chain that catalyzes the reduction of oxygen to water. Electrons originating from reduced cytochrome c in the intermembrane space (IMS) are transferred via the dinuclear copper A center (CU(A)) of subunit 2 and heme A of subunit 1 to the active site in subunit 1, a binuclear center (BNC) formed by heme A3 and copper B (CU(B)). The BNC reduces molecular oxygen to 2 water molecules using 4 electrons from cytochrome c in the IMS and 4 protons from the mitochondrial matrix.</text>
</comment>
<dbReference type="PROSITE" id="PS50999">
    <property type="entry name" value="COX2_TM"/>
    <property type="match status" value="1"/>
</dbReference>
<evidence type="ECO:0000259" key="17">
    <source>
        <dbReference type="PROSITE" id="PS50999"/>
    </source>
</evidence>
<feature type="transmembrane region" description="Helical" evidence="15">
    <location>
        <begin position="91"/>
        <end position="111"/>
    </location>
</feature>
<evidence type="ECO:0000256" key="2">
    <source>
        <dbReference type="ARBA" id="ARBA00007866"/>
    </source>
</evidence>
<evidence type="ECO:0000256" key="6">
    <source>
        <dbReference type="ARBA" id="ARBA00022723"/>
    </source>
</evidence>
<feature type="domain" description="Cytochrome oxidase subunit II copper A binding" evidence="16">
    <location>
        <begin position="162"/>
        <end position="464"/>
    </location>
</feature>
<evidence type="ECO:0000256" key="4">
    <source>
        <dbReference type="ARBA" id="ARBA00022660"/>
    </source>
</evidence>
<feature type="transmembrane region" description="Helical" evidence="15">
    <location>
        <begin position="132"/>
        <end position="154"/>
    </location>
</feature>
<dbReference type="InterPro" id="IPR034210">
    <property type="entry name" value="CcO_II_C"/>
</dbReference>
<reference evidence="18" key="1">
    <citation type="submission" date="2024-10" db="EMBL/GenBank/DDBJ databases">
        <authorList>
            <person name="Ryan C."/>
        </authorList>
    </citation>
    <scope>NUCLEOTIDE SEQUENCE [LARGE SCALE GENOMIC DNA]</scope>
</reference>
<dbReference type="GO" id="GO:0004129">
    <property type="term" value="F:cytochrome-c oxidase activity"/>
    <property type="evidence" value="ECO:0007669"/>
    <property type="project" value="UniProtKB-EC"/>
</dbReference>
<dbReference type="PROSITE" id="PS00078">
    <property type="entry name" value="COX2"/>
    <property type="match status" value="1"/>
</dbReference>
<dbReference type="PANTHER" id="PTHR22888">
    <property type="entry name" value="CYTOCHROME C OXIDASE, SUBUNIT II"/>
    <property type="match status" value="1"/>
</dbReference>
<dbReference type="PROSITE" id="PS50857">
    <property type="entry name" value="COX2_CUA"/>
    <property type="match status" value="1"/>
</dbReference>
<dbReference type="InterPro" id="IPR045187">
    <property type="entry name" value="CcO_II"/>
</dbReference>
<evidence type="ECO:0000313" key="19">
    <source>
        <dbReference type="Proteomes" id="UP001497457"/>
    </source>
</evidence>
<keyword evidence="4 14" id="KW-0679">Respiratory chain</keyword>
<dbReference type="InterPro" id="IPR011759">
    <property type="entry name" value="Cyt_c_oxidase_su2_TM_dom"/>
</dbReference>
<comment type="subcellular location">
    <subcellularLocation>
        <location evidence="14">Mitochondrion inner membrane</location>
        <topology evidence="14">Multi-pass membrane protein</topology>
    </subcellularLocation>
    <subcellularLocation>
        <location evidence="1">Mitochondrion membrane</location>
        <topology evidence="1">Multi-pass membrane protein</topology>
    </subcellularLocation>
</comment>
<name>A0ABC9H346_9POAL</name>
<comment type="caution">
    <text evidence="18">The sequence shown here is derived from an EMBL/GenBank/DDBJ whole genome shotgun (WGS) entry which is preliminary data.</text>
</comment>
<accession>A0ABC9H346</accession>
<keyword evidence="7" id="KW-1278">Translocase</keyword>
<feature type="domain" description="Cytochrome oxidase subunit II transmembrane region profile" evidence="17">
    <location>
        <begin position="65"/>
        <end position="160"/>
    </location>
</feature>
<keyword evidence="3 14" id="KW-0813">Transport</keyword>
<keyword evidence="11 14" id="KW-0496">Mitochondrion</keyword>
<dbReference type="InterPro" id="IPR001505">
    <property type="entry name" value="Copper_CuA"/>
</dbReference>
<keyword evidence="19" id="KW-1185">Reference proteome</keyword>
<keyword evidence="9 15" id="KW-1133">Transmembrane helix</keyword>
<dbReference type="EMBL" id="CAXIPR030002010">
    <property type="protein sequence ID" value="CAM0149280.1"/>
    <property type="molecule type" value="Genomic_DNA"/>
</dbReference>
<keyword evidence="8 14" id="KW-0249">Electron transport</keyword>
<evidence type="ECO:0000256" key="7">
    <source>
        <dbReference type="ARBA" id="ARBA00022967"/>
    </source>
</evidence>
<evidence type="ECO:0000256" key="9">
    <source>
        <dbReference type="ARBA" id="ARBA00022989"/>
    </source>
</evidence>
<dbReference type="InterPro" id="IPR002429">
    <property type="entry name" value="CcO_II-like_C"/>
</dbReference>
<evidence type="ECO:0000256" key="10">
    <source>
        <dbReference type="ARBA" id="ARBA00023008"/>
    </source>
</evidence>
<keyword evidence="12 14" id="KW-0472">Membrane</keyword>
<dbReference type="GO" id="GO:0046872">
    <property type="term" value="F:metal ion binding"/>
    <property type="evidence" value="ECO:0007669"/>
    <property type="project" value="UniProtKB-KW"/>
</dbReference>
<evidence type="ECO:0000259" key="16">
    <source>
        <dbReference type="PROSITE" id="PS50857"/>
    </source>
</evidence>
<evidence type="ECO:0000256" key="1">
    <source>
        <dbReference type="ARBA" id="ARBA00004225"/>
    </source>
</evidence>
<dbReference type="FunFam" id="2.60.40.420:FF:000001">
    <property type="entry name" value="Cytochrome c oxidase subunit 2"/>
    <property type="match status" value="1"/>
</dbReference>
<dbReference type="InterPro" id="IPR036257">
    <property type="entry name" value="Cyt_c_oxidase_su2_TM_sf"/>
</dbReference>
<organism evidence="18 19">
    <name type="scientific">Urochloa decumbens</name>
    <dbReference type="NCBI Taxonomy" id="240449"/>
    <lineage>
        <taxon>Eukaryota</taxon>
        <taxon>Viridiplantae</taxon>
        <taxon>Streptophyta</taxon>
        <taxon>Embryophyta</taxon>
        <taxon>Tracheophyta</taxon>
        <taxon>Spermatophyta</taxon>
        <taxon>Magnoliopsida</taxon>
        <taxon>Liliopsida</taxon>
        <taxon>Poales</taxon>
        <taxon>Poaceae</taxon>
        <taxon>PACMAD clade</taxon>
        <taxon>Panicoideae</taxon>
        <taxon>Panicodae</taxon>
        <taxon>Paniceae</taxon>
        <taxon>Melinidinae</taxon>
        <taxon>Urochloa</taxon>
    </lineage>
</organism>
<keyword evidence="10 14" id="KW-0186">Copper</keyword>
<dbReference type="PANTHER" id="PTHR22888:SF9">
    <property type="entry name" value="CYTOCHROME C OXIDASE SUBUNIT 2"/>
    <property type="match status" value="1"/>
</dbReference>
<evidence type="ECO:0000256" key="5">
    <source>
        <dbReference type="ARBA" id="ARBA00022692"/>
    </source>
</evidence>
<comment type="similarity">
    <text evidence="2 14">Belongs to the cytochrome c oxidase subunit 2 family.</text>
</comment>
<proteinExistence type="inferred from homology"/>